<gene>
    <name evidence="1" type="ordered locus">MA_3444</name>
</gene>
<dbReference type="EMBL" id="AE010299">
    <property type="protein sequence ID" value="AAM06811.1"/>
    <property type="molecule type" value="Genomic_DNA"/>
</dbReference>
<organism evidence="1 2">
    <name type="scientific">Methanosarcina acetivorans (strain ATCC 35395 / DSM 2834 / JCM 12185 / C2A)</name>
    <dbReference type="NCBI Taxonomy" id="188937"/>
    <lineage>
        <taxon>Archaea</taxon>
        <taxon>Methanobacteriati</taxon>
        <taxon>Methanobacteriota</taxon>
        <taxon>Stenosarchaea group</taxon>
        <taxon>Methanomicrobia</taxon>
        <taxon>Methanosarcinales</taxon>
        <taxon>Methanosarcinaceae</taxon>
        <taxon>Methanosarcina</taxon>
    </lineage>
</organism>
<proteinExistence type="predicted"/>
<sequence>MNMEQNYHIVPIRYDYSDFELFLRFIDTIEPPIFLEYNDSKKRDIKISYAYKWADSLRDKFDAVSILYNEVLYQIPRWKSELQQTKEKGYGTTIQQTILLVRYETFINSIYSFCENIGFLVTELYPKANLPRKFNEQKSKRLETIRGFDDYYAKMLESADWYDEVHSMRSEATHYLSVFIFISDIEEPGYLNNKVYSERKGHPEGIEVENIEKHIRETYSKLYSFVNEFSKHIIELRCNKEKPVCSLCLYGGGGLSGVRTMTLNDYFLRNPPRCEALWFNCPIDEKCSASNKPSERK</sequence>
<dbReference type="HOGENOM" id="CLU_935709_0_0_2"/>
<name>Q8TKG3_METAC</name>
<dbReference type="Proteomes" id="UP000002487">
    <property type="component" value="Chromosome"/>
</dbReference>
<dbReference type="AlphaFoldDB" id="Q8TKG3"/>
<accession>Q8TKG3</accession>
<dbReference type="KEGG" id="mac:MA_3444"/>
<dbReference type="EnsemblBacteria" id="AAM06811">
    <property type="protein sequence ID" value="AAM06811"/>
    <property type="gene ID" value="MA_3444"/>
</dbReference>
<evidence type="ECO:0000313" key="2">
    <source>
        <dbReference type="Proteomes" id="UP000002487"/>
    </source>
</evidence>
<keyword evidence="2" id="KW-1185">Reference proteome</keyword>
<reference evidence="1 2" key="1">
    <citation type="journal article" date="2002" name="Genome Res.">
        <title>The genome of Methanosarcina acetivorans reveals extensive metabolic and physiological diversity.</title>
        <authorList>
            <person name="Galagan J.E."/>
            <person name="Nusbaum C."/>
            <person name="Roy A."/>
            <person name="Endrizzi M.G."/>
            <person name="Macdonald P."/>
            <person name="FitzHugh W."/>
            <person name="Calvo S."/>
            <person name="Engels R."/>
            <person name="Smirnov S."/>
            <person name="Atnoor D."/>
            <person name="Brown A."/>
            <person name="Allen N."/>
            <person name="Naylor J."/>
            <person name="Stange-Thomann N."/>
            <person name="DeArellano K."/>
            <person name="Johnson R."/>
            <person name="Linton L."/>
            <person name="McEwan P."/>
            <person name="McKernan K."/>
            <person name="Talamas J."/>
            <person name="Tirrell A."/>
            <person name="Ye W."/>
            <person name="Zimmer A."/>
            <person name="Barber R.D."/>
            <person name="Cann I."/>
            <person name="Graham D.E."/>
            <person name="Grahame D.A."/>
            <person name="Guss A."/>
            <person name="Hedderich R."/>
            <person name="Ingram-Smith C."/>
            <person name="Kuettner C.H."/>
            <person name="Krzycki J.A."/>
            <person name="Leigh J.A."/>
            <person name="Li W."/>
            <person name="Liu J."/>
            <person name="Mukhopadhyay B."/>
            <person name="Reeve J.N."/>
            <person name="Smith K."/>
            <person name="Springer T.A."/>
            <person name="Umayam L.A."/>
            <person name="White O."/>
            <person name="White R.H."/>
            <person name="de Macario E.C."/>
            <person name="Ferry J.G."/>
            <person name="Jarrell K.F."/>
            <person name="Jing H."/>
            <person name="Macario A.J.L."/>
            <person name="Paulsen I."/>
            <person name="Pritchett M."/>
            <person name="Sowers K.R."/>
            <person name="Swanson R.V."/>
            <person name="Zinder S.H."/>
            <person name="Lander E."/>
            <person name="Metcalf W.W."/>
            <person name="Birren B."/>
        </authorList>
    </citation>
    <scope>NUCLEOTIDE SEQUENCE [LARGE SCALE GENOMIC DNA]</scope>
    <source>
        <strain evidence="2">ATCC 35395 / DSM 2834 / JCM 12185 / C2A</strain>
    </source>
</reference>
<protein>
    <recommendedName>
        <fullName evidence="3">Cthe-2314-like HEPN domain-containing protein</fullName>
    </recommendedName>
</protein>
<evidence type="ECO:0000313" key="1">
    <source>
        <dbReference type="EMBL" id="AAM06811.1"/>
    </source>
</evidence>
<evidence type="ECO:0008006" key="3">
    <source>
        <dbReference type="Google" id="ProtNLM"/>
    </source>
</evidence>
<dbReference type="InParanoid" id="Q8TKG3"/>